<proteinExistence type="predicted"/>
<reference evidence="1 2" key="1">
    <citation type="submission" date="2024-02" db="EMBL/GenBank/DDBJ databases">
        <authorList>
            <person name="Chen Y."/>
            <person name="Shah S."/>
            <person name="Dougan E. K."/>
            <person name="Thang M."/>
            <person name="Chan C."/>
        </authorList>
    </citation>
    <scope>NUCLEOTIDE SEQUENCE [LARGE SCALE GENOMIC DNA]</scope>
</reference>
<sequence>MNLRWLIEQPEGSILPKLRCFDELYGWIPVFRGGFWVACFNGPTSKRHILLGNCNRLITAIEARAGYLSKEARESLPGGPLVVKTKDRFGKVRTTGIKDKLKASQ</sequence>
<accession>A0ABP0Q8F1</accession>
<organism evidence="1 2">
    <name type="scientific">Durusdinium trenchii</name>
    <dbReference type="NCBI Taxonomy" id="1381693"/>
    <lineage>
        <taxon>Eukaryota</taxon>
        <taxon>Sar</taxon>
        <taxon>Alveolata</taxon>
        <taxon>Dinophyceae</taxon>
        <taxon>Suessiales</taxon>
        <taxon>Symbiodiniaceae</taxon>
        <taxon>Durusdinium</taxon>
    </lineage>
</organism>
<dbReference type="EMBL" id="CAXAMM010039143">
    <property type="protein sequence ID" value="CAK9084264.1"/>
    <property type="molecule type" value="Genomic_DNA"/>
</dbReference>
<gene>
    <name evidence="1" type="ORF">SCF082_LOCUS39985</name>
</gene>
<protein>
    <submittedName>
        <fullName evidence="1">Uncharacterized protein</fullName>
    </submittedName>
</protein>
<name>A0ABP0Q8F1_9DINO</name>
<keyword evidence="2" id="KW-1185">Reference proteome</keyword>
<evidence type="ECO:0000313" key="2">
    <source>
        <dbReference type="Proteomes" id="UP001642464"/>
    </source>
</evidence>
<comment type="caution">
    <text evidence="1">The sequence shown here is derived from an EMBL/GenBank/DDBJ whole genome shotgun (WGS) entry which is preliminary data.</text>
</comment>
<evidence type="ECO:0000313" key="1">
    <source>
        <dbReference type="EMBL" id="CAK9084264.1"/>
    </source>
</evidence>
<dbReference type="Proteomes" id="UP001642464">
    <property type="component" value="Unassembled WGS sequence"/>
</dbReference>